<dbReference type="Gene3D" id="2.40.10.10">
    <property type="entry name" value="Trypsin-like serine proteases"/>
    <property type="match status" value="2"/>
</dbReference>
<evidence type="ECO:0000256" key="2">
    <source>
        <dbReference type="ARBA" id="ARBA00022670"/>
    </source>
</evidence>
<dbReference type="InterPro" id="IPR051201">
    <property type="entry name" value="Chloro_Bact_Ser_Proteases"/>
</dbReference>
<dbReference type="EC" id="3.4.21.107" evidence="7"/>
<dbReference type="AlphaFoldDB" id="A0A448N193"/>
<dbReference type="SMART" id="SM00228">
    <property type="entry name" value="PDZ"/>
    <property type="match status" value="1"/>
</dbReference>
<dbReference type="SUPFAM" id="SSF50494">
    <property type="entry name" value="Trypsin-like serine proteases"/>
    <property type="match status" value="1"/>
</dbReference>
<gene>
    <name evidence="7" type="primary">degP</name>
    <name evidence="7" type="ORF">NCTC12967_02445</name>
</gene>
<evidence type="ECO:0000259" key="6">
    <source>
        <dbReference type="PROSITE" id="PS50106"/>
    </source>
</evidence>
<feature type="compositionally biased region" description="Polar residues" evidence="4">
    <location>
        <begin position="1"/>
        <end position="15"/>
    </location>
</feature>
<proteinExistence type="inferred from homology"/>
<dbReference type="GO" id="GO:0006508">
    <property type="term" value="P:proteolysis"/>
    <property type="evidence" value="ECO:0007669"/>
    <property type="project" value="UniProtKB-KW"/>
</dbReference>
<evidence type="ECO:0000256" key="5">
    <source>
        <dbReference type="SAM" id="Phobius"/>
    </source>
</evidence>
<dbReference type="SUPFAM" id="SSF50156">
    <property type="entry name" value="PDZ domain-like"/>
    <property type="match status" value="1"/>
</dbReference>
<dbReference type="InterPro" id="IPR036034">
    <property type="entry name" value="PDZ_sf"/>
</dbReference>
<dbReference type="PROSITE" id="PS50106">
    <property type="entry name" value="PDZ"/>
    <property type="match status" value="1"/>
</dbReference>
<feature type="region of interest" description="Disordered" evidence="4">
    <location>
        <begin position="1"/>
        <end position="136"/>
    </location>
</feature>
<evidence type="ECO:0000256" key="1">
    <source>
        <dbReference type="ARBA" id="ARBA00010541"/>
    </source>
</evidence>
<sequence length="506" mass="50413">MTNQENNHPAHNTQEGLPGNPFRNAAGSQQPASQPGQANPQADQTSPQTGQAASGPEQPGQGTPTFQPAGAPMHQGPQGPQAVQGPHMVQNPQAGQGPAPAAPQLPSGANQAAGPYSNSAPAQAQTATATKKPRKTRKTLAAFVAVALLSAGVGGGSAIAANHYLNSSSSGFSTATTTQVTQASANSPDWTATAAAIKDAVVAIKVEGSNKQGQGSGVIIDAKGHIVTNNHVVSGAGQGAKLSVTIGDKTYSAKVVGTDPSTDLAVLKLENPPSNLTVASWGDSSKLKVGQPVMAVGNPLGLSDTVTTGIVSALNRPVTTQAVNDNSVDDTNFNSQRDSDVVVTSAIQTNAAINPGNSGGALVDSSGALVGITSSIASLASNGSSSGQSGNIGIGFAIPSAQVKSVVEQLIANGTVKHPQLGIRASNGTSGTQLGAKVEDVTQGSAAAQAGLQKGDLITAIDGTPVVGSESLVAQVRSYEVGKEVTLKVLRGSETLELKVTLGTAN</sequence>
<dbReference type="GO" id="GO:0004252">
    <property type="term" value="F:serine-type endopeptidase activity"/>
    <property type="evidence" value="ECO:0007669"/>
    <property type="project" value="InterPro"/>
</dbReference>
<keyword evidence="2 7" id="KW-0645">Protease</keyword>
<dbReference type="Gene3D" id="2.30.42.10">
    <property type="match status" value="1"/>
</dbReference>
<evidence type="ECO:0000256" key="4">
    <source>
        <dbReference type="SAM" id="MobiDB-lite"/>
    </source>
</evidence>
<comment type="similarity">
    <text evidence="1">Belongs to the peptidase S1C family.</text>
</comment>
<dbReference type="PRINTS" id="PR00834">
    <property type="entry name" value="PROTEASES2C"/>
</dbReference>
<feature type="compositionally biased region" description="Polar residues" evidence="4">
    <location>
        <begin position="26"/>
        <end position="52"/>
    </location>
</feature>
<feature type="compositionally biased region" description="Low complexity" evidence="4">
    <location>
        <begin position="75"/>
        <end position="109"/>
    </location>
</feature>
<dbReference type="Pfam" id="PF13365">
    <property type="entry name" value="Trypsin_2"/>
    <property type="match status" value="1"/>
</dbReference>
<dbReference type="InterPro" id="IPR009003">
    <property type="entry name" value="Peptidase_S1_PA"/>
</dbReference>
<evidence type="ECO:0000313" key="7">
    <source>
        <dbReference type="EMBL" id="VEH71132.1"/>
    </source>
</evidence>
<keyword evidence="5" id="KW-0472">Membrane</keyword>
<protein>
    <submittedName>
        <fullName evidence="7">Periplasmic serine endoprotease DegP</fullName>
        <ecNumber evidence="7">3.4.21.107</ecNumber>
    </submittedName>
</protein>
<evidence type="ECO:0000313" key="8">
    <source>
        <dbReference type="Proteomes" id="UP000273044"/>
    </source>
</evidence>
<dbReference type="InterPro" id="IPR001940">
    <property type="entry name" value="Peptidase_S1C"/>
</dbReference>
<accession>A0A448N193</accession>
<dbReference type="InterPro" id="IPR001478">
    <property type="entry name" value="PDZ"/>
</dbReference>
<feature type="domain" description="PDZ" evidence="6">
    <location>
        <begin position="405"/>
        <end position="493"/>
    </location>
</feature>
<feature type="compositionally biased region" description="Low complexity" evidence="4">
    <location>
        <begin position="120"/>
        <end position="130"/>
    </location>
</feature>
<feature type="transmembrane region" description="Helical" evidence="5">
    <location>
        <begin position="140"/>
        <end position="165"/>
    </location>
</feature>
<evidence type="ECO:0000256" key="3">
    <source>
        <dbReference type="ARBA" id="ARBA00022801"/>
    </source>
</evidence>
<keyword evidence="5" id="KW-0812">Transmembrane</keyword>
<organism evidence="7 8">
    <name type="scientific">Arachnia propionica</name>
    <dbReference type="NCBI Taxonomy" id="1750"/>
    <lineage>
        <taxon>Bacteria</taxon>
        <taxon>Bacillati</taxon>
        <taxon>Actinomycetota</taxon>
        <taxon>Actinomycetes</taxon>
        <taxon>Propionibacteriales</taxon>
        <taxon>Propionibacteriaceae</taxon>
        <taxon>Arachnia</taxon>
    </lineage>
</organism>
<dbReference type="RefSeq" id="WP_244926077.1">
    <property type="nucleotide sequence ID" value="NZ_CAURRE010000043.1"/>
</dbReference>
<dbReference type="Pfam" id="PF13180">
    <property type="entry name" value="PDZ_2"/>
    <property type="match status" value="1"/>
</dbReference>
<reference evidence="7 8" key="1">
    <citation type="submission" date="2018-12" db="EMBL/GenBank/DDBJ databases">
        <authorList>
            <consortium name="Pathogen Informatics"/>
        </authorList>
    </citation>
    <scope>NUCLEOTIDE SEQUENCE [LARGE SCALE GENOMIC DNA]</scope>
    <source>
        <strain evidence="7 8">NCTC12967</strain>
    </source>
</reference>
<dbReference type="GeneID" id="64407880"/>
<dbReference type="Proteomes" id="UP000273044">
    <property type="component" value="Chromosome"/>
</dbReference>
<dbReference type="EMBL" id="LR134406">
    <property type="protein sequence ID" value="VEH71132.1"/>
    <property type="molecule type" value="Genomic_DNA"/>
</dbReference>
<dbReference type="PANTHER" id="PTHR43343:SF3">
    <property type="entry name" value="PROTEASE DO-LIKE 8, CHLOROPLASTIC"/>
    <property type="match status" value="1"/>
</dbReference>
<keyword evidence="8" id="KW-1185">Reference proteome</keyword>
<name>A0A448N193_9ACTN</name>
<dbReference type="PANTHER" id="PTHR43343">
    <property type="entry name" value="PEPTIDASE S12"/>
    <property type="match status" value="1"/>
</dbReference>
<dbReference type="CDD" id="cd06779">
    <property type="entry name" value="cpPDZ_Deg_HtrA-like"/>
    <property type="match status" value="1"/>
</dbReference>
<keyword evidence="3 7" id="KW-0378">Hydrolase</keyword>
<dbReference type="InterPro" id="IPR043504">
    <property type="entry name" value="Peptidase_S1_PA_chymotrypsin"/>
</dbReference>
<keyword evidence="5" id="KW-1133">Transmembrane helix</keyword>